<gene>
    <name evidence="2" type="ORF">AMAG_13694</name>
</gene>
<dbReference type="AlphaFoldDB" id="A0A0L0T3K8"/>
<evidence type="ECO:0000313" key="3">
    <source>
        <dbReference type="Proteomes" id="UP000054350"/>
    </source>
</evidence>
<feature type="region of interest" description="Disordered" evidence="1">
    <location>
        <begin position="57"/>
        <end position="113"/>
    </location>
</feature>
<dbReference type="OrthoDB" id="10463303at2759"/>
<proteinExistence type="predicted"/>
<dbReference type="VEuPathDB" id="FungiDB:AMAG_13694"/>
<reference evidence="3" key="2">
    <citation type="submission" date="2009-11" db="EMBL/GenBank/DDBJ databases">
        <title>The Genome Sequence of Allomyces macrogynus strain ATCC 38327.</title>
        <authorList>
            <consortium name="The Broad Institute Genome Sequencing Platform"/>
            <person name="Russ C."/>
            <person name="Cuomo C."/>
            <person name="Shea T."/>
            <person name="Young S.K."/>
            <person name="Zeng Q."/>
            <person name="Koehrsen M."/>
            <person name="Haas B."/>
            <person name="Borodovsky M."/>
            <person name="Guigo R."/>
            <person name="Alvarado L."/>
            <person name="Berlin A."/>
            <person name="Borenstein D."/>
            <person name="Chen Z."/>
            <person name="Engels R."/>
            <person name="Freedman E."/>
            <person name="Gellesch M."/>
            <person name="Goldberg J."/>
            <person name="Griggs A."/>
            <person name="Gujja S."/>
            <person name="Heiman D."/>
            <person name="Hepburn T."/>
            <person name="Howarth C."/>
            <person name="Jen D."/>
            <person name="Larson L."/>
            <person name="Lewis B."/>
            <person name="Mehta T."/>
            <person name="Park D."/>
            <person name="Pearson M."/>
            <person name="Roberts A."/>
            <person name="Saif S."/>
            <person name="Shenoy N."/>
            <person name="Sisk P."/>
            <person name="Stolte C."/>
            <person name="Sykes S."/>
            <person name="Walk T."/>
            <person name="White J."/>
            <person name="Yandava C."/>
            <person name="Burger G."/>
            <person name="Gray M.W."/>
            <person name="Holland P.W.H."/>
            <person name="King N."/>
            <person name="Lang F.B.F."/>
            <person name="Roger A.J."/>
            <person name="Ruiz-Trillo I."/>
            <person name="Lander E."/>
            <person name="Nusbaum C."/>
        </authorList>
    </citation>
    <scope>NUCLEOTIDE SEQUENCE [LARGE SCALE GENOMIC DNA]</scope>
    <source>
        <strain evidence="3">ATCC 38327</strain>
    </source>
</reference>
<evidence type="ECO:0000313" key="2">
    <source>
        <dbReference type="EMBL" id="KNE69322.1"/>
    </source>
</evidence>
<dbReference type="EMBL" id="GG745360">
    <property type="protein sequence ID" value="KNE69322.1"/>
    <property type="molecule type" value="Genomic_DNA"/>
</dbReference>
<name>A0A0L0T3K8_ALLM3</name>
<evidence type="ECO:0000256" key="1">
    <source>
        <dbReference type="SAM" id="MobiDB-lite"/>
    </source>
</evidence>
<protein>
    <submittedName>
        <fullName evidence="2">Uncharacterized protein</fullName>
    </submittedName>
</protein>
<dbReference type="Proteomes" id="UP000054350">
    <property type="component" value="Unassembled WGS sequence"/>
</dbReference>
<accession>A0A0L0T3K8</accession>
<reference evidence="2 3" key="1">
    <citation type="submission" date="2009-11" db="EMBL/GenBank/DDBJ databases">
        <title>Annotation of Allomyces macrogynus ATCC 38327.</title>
        <authorList>
            <consortium name="The Broad Institute Genome Sequencing Platform"/>
            <person name="Russ C."/>
            <person name="Cuomo C."/>
            <person name="Burger G."/>
            <person name="Gray M.W."/>
            <person name="Holland P.W.H."/>
            <person name="King N."/>
            <person name="Lang F.B.F."/>
            <person name="Roger A.J."/>
            <person name="Ruiz-Trillo I."/>
            <person name="Young S.K."/>
            <person name="Zeng Q."/>
            <person name="Gargeya S."/>
            <person name="Fitzgerald M."/>
            <person name="Haas B."/>
            <person name="Abouelleil A."/>
            <person name="Alvarado L."/>
            <person name="Arachchi H.M."/>
            <person name="Berlin A."/>
            <person name="Chapman S.B."/>
            <person name="Gearin G."/>
            <person name="Goldberg J."/>
            <person name="Griggs A."/>
            <person name="Gujja S."/>
            <person name="Hansen M."/>
            <person name="Heiman D."/>
            <person name="Howarth C."/>
            <person name="Larimer J."/>
            <person name="Lui A."/>
            <person name="MacDonald P.J.P."/>
            <person name="McCowen C."/>
            <person name="Montmayeur A."/>
            <person name="Murphy C."/>
            <person name="Neiman D."/>
            <person name="Pearson M."/>
            <person name="Priest M."/>
            <person name="Roberts A."/>
            <person name="Saif S."/>
            <person name="Shea T."/>
            <person name="Sisk P."/>
            <person name="Stolte C."/>
            <person name="Sykes S."/>
            <person name="Wortman J."/>
            <person name="Nusbaum C."/>
            <person name="Birren B."/>
        </authorList>
    </citation>
    <scope>NUCLEOTIDE SEQUENCE [LARGE SCALE GENOMIC DNA]</scope>
    <source>
        <strain evidence="2 3">ATCC 38327</strain>
    </source>
</reference>
<feature type="compositionally biased region" description="Low complexity" evidence="1">
    <location>
        <begin position="82"/>
        <end position="98"/>
    </location>
</feature>
<organism evidence="2 3">
    <name type="scientific">Allomyces macrogynus (strain ATCC 38327)</name>
    <name type="common">Allomyces javanicus var. macrogynus</name>
    <dbReference type="NCBI Taxonomy" id="578462"/>
    <lineage>
        <taxon>Eukaryota</taxon>
        <taxon>Fungi</taxon>
        <taxon>Fungi incertae sedis</taxon>
        <taxon>Blastocladiomycota</taxon>
        <taxon>Blastocladiomycetes</taxon>
        <taxon>Blastocladiales</taxon>
        <taxon>Blastocladiaceae</taxon>
        <taxon>Allomyces</taxon>
    </lineage>
</organism>
<sequence>MSVDLRQLHLVQFHHGNYQWFLECSFSPDQCNVALAIGHVLYMRLLSTVPSRPTIVDTSQAPLPDPKSSVSSVADATKKPKPAAATASAPGTSTPAVAGSKAPSTKNAAAPVPTTPAAVPSVLIPTPPTLPTHPADLVRALDDQLGRLVAFHAVVPGDTPEPQRWRVFEPTHAHTVVGHYRRTLLSTVRLVQLAHSMVQRAWDEPDDGTDAVEPPLSPGRDTTAVSSVGAMLDHLMIYADAALPVPSVAAI</sequence>
<keyword evidence="3" id="KW-1185">Reference proteome</keyword>